<protein>
    <submittedName>
        <fullName evidence="1">Uncharacterized protein</fullName>
    </submittedName>
</protein>
<gene>
    <name evidence="1" type="ORF">S06H3_38811</name>
</gene>
<reference evidence="1" key="1">
    <citation type="journal article" date="2014" name="Front. Microbiol.">
        <title>High frequency of phylogenetically diverse reductive dehalogenase-homologous genes in deep subseafloor sedimentary metagenomes.</title>
        <authorList>
            <person name="Kawai M."/>
            <person name="Futagami T."/>
            <person name="Toyoda A."/>
            <person name="Takaki Y."/>
            <person name="Nishi S."/>
            <person name="Hori S."/>
            <person name="Arai W."/>
            <person name="Tsubouchi T."/>
            <person name="Morono Y."/>
            <person name="Uchiyama I."/>
            <person name="Ito T."/>
            <person name="Fujiyama A."/>
            <person name="Inagaki F."/>
            <person name="Takami H."/>
        </authorList>
    </citation>
    <scope>NUCLEOTIDE SEQUENCE</scope>
    <source>
        <strain evidence="1">Expedition CK06-06</strain>
    </source>
</reference>
<dbReference type="EMBL" id="BARV01023683">
    <property type="protein sequence ID" value="GAI39577.1"/>
    <property type="molecule type" value="Genomic_DNA"/>
</dbReference>
<dbReference type="AlphaFoldDB" id="X1N6F0"/>
<evidence type="ECO:0000313" key="1">
    <source>
        <dbReference type="EMBL" id="GAI39577.1"/>
    </source>
</evidence>
<organism evidence="1">
    <name type="scientific">marine sediment metagenome</name>
    <dbReference type="NCBI Taxonomy" id="412755"/>
    <lineage>
        <taxon>unclassified sequences</taxon>
        <taxon>metagenomes</taxon>
        <taxon>ecological metagenomes</taxon>
    </lineage>
</organism>
<name>X1N6F0_9ZZZZ</name>
<sequence length="52" mass="5930">MESNYRIEFDVWGTFTDRVLVSGENVLAKARDFKMSRGCQGDGSFDNIIPKK</sequence>
<proteinExistence type="predicted"/>
<comment type="caution">
    <text evidence="1">The sequence shown here is derived from an EMBL/GenBank/DDBJ whole genome shotgun (WGS) entry which is preliminary data.</text>
</comment>
<accession>X1N6F0</accession>